<evidence type="ECO:0000256" key="3">
    <source>
        <dbReference type="ARBA" id="ARBA00023270"/>
    </source>
</evidence>
<dbReference type="GO" id="GO:0042182">
    <property type="term" value="P:ketone catabolic process"/>
    <property type="evidence" value="ECO:0007669"/>
    <property type="project" value="UniProtKB-ARBA"/>
</dbReference>
<evidence type="ECO:0000313" key="5">
    <source>
        <dbReference type="Proteomes" id="UP000244792"/>
    </source>
</evidence>
<dbReference type="OrthoDB" id="9807051at2"/>
<sequence length="217" mass="23284">MELYLDTAKIEEIEEGVELGIISGVTTNPSLLAKANPAAPIEHLKKICNIVNGPVSAEIISTNYRDMISEGLKISKISEKIVVKIPITEDGLKATKVLSKENIAVNMTLVFSESQAILASLVNAAYISPFIGRLDDISYNGMKLVKSISEILKATNSKSKIIAASIRHPLHVVQAAKAGAHIATVPFKTMKQLVKHPLTDIGIAKFLSDSKGISIVS</sequence>
<dbReference type="GO" id="GO:0005737">
    <property type="term" value="C:cytoplasm"/>
    <property type="evidence" value="ECO:0007669"/>
    <property type="project" value="UniProtKB-SubCell"/>
</dbReference>
<dbReference type="InterPro" id="IPR033919">
    <property type="entry name" value="TSA/FSA_arc/bac"/>
</dbReference>
<comment type="subcellular location">
    <subcellularLocation>
        <location evidence="1">Cytoplasm</location>
    </subcellularLocation>
</comment>
<keyword evidence="5" id="KW-1185">Reference proteome</keyword>
<dbReference type="InterPro" id="IPR018225">
    <property type="entry name" value="Transaldolase_AS"/>
</dbReference>
<dbReference type="CDD" id="cd00956">
    <property type="entry name" value="Transaldolase_FSA"/>
    <property type="match status" value="1"/>
</dbReference>
<dbReference type="FunFam" id="3.20.20.70:FF:000018">
    <property type="entry name" value="Probable transaldolase"/>
    <property type="match status" value="1"/>
</dbReference>
<dbReference type="EMBL" id="CP020921">
    <property type="protein sequence ID" value="AWB10499.1"/>
    <property type="molecule type" value="Genomic_DNA"/>
</dbReference>
<dbReference type="NCBIfam" id="TIGR00875">
    <property type="entry name" value="fsa_talC_mipB"/>
    <property type="match status" value="1"/>
</dbReference>
<evidence type="ECO:0000313" key="4">
    <source>
        <dbReference type="EMBL" id="AWB10499.1"/>
    </source>
</evidence>
<gene>
    <name evidence="4" type="ORF">TDSAC_1154</name>
</gene>
<dbReference type="InterPro" id="IPR001585">
    <property type="entry name" value="TAL/FSA"/>
</dbReference>
<dbReference type="PROSITE" id="PS01054">
    <property type="entry name" value="TRANSALDOLASE_1"/>
    <property type="match status" value="1"/>
</dbReference>
<dbReference type="Pfam" id="PF00923">
    <property type="entry name" value="TAL_FSA"/>
    <property type="match status" value="1"/>
</dbReference>
<dbReference type="RefSeq" id="WP_108309294.1">
    <property type="nucleotide sequence ID" value="NZ_CP020921.1"/>
</dbReference>
<dbReference type="SUPFAM" id="SSF51569">
    <property type="entry name" value="Aldolase"/>
    <property type="match status" value="1"/>
</dbReference>
<organism evidence="4 5">
    <name type="scientific">Thermodesulfobium acidiphilum</name>
    <dbReference type="NCBI Taxonomy" id="1794699"/>
    <lineage>
        <taxon>Bacteria</taxon>
        <taxon>Pseudomonadati</taxon>
        <taxon>Thermodesulfobiota</taxon>
        <taxon>Thermodesulfobiia</taxon>
        <taxon>Thermodesulfobiales</taxon>
        <taxon>Thermodesulfobiaceae</taxon>
        <taxon>Thermodesulfobium</taxon>
    </lineage>
</organism>
<dbReference type="InterPro" id="IPR004731">
    <property type="entry name" value="Transaldolase_3B/F6P_aldolase"/>
</dbReference>
<accession>A0A2R4W115</accession>
<dbReference type="Gene3D" id="3.20.20.70">
    <property type="entry name" value="Aldolase class I"/>
    <property type="match status" value="1"/>
</dbReference>
<dbReference type="KEGG" id="taci:TDSAC_1154"/>
<protein>
    <submittedName>
        <fullName evidence="4">Transaldolase</fullName>
    </submittedName>
</protein>
<keyword evidence="3" id="KW-0704">Schiff base</keyword>
<evidence type="ECO:0000256" key="1">
    <source>
        <dbReference type="ARBA" id="ARBA00004496"/>
    </source>
</evidence>
<dbReference type="InterPro" id="IPR013785">
    <property type="entry name" value="Aldolase_TIM"/>
</dbReference>
<evidence type="ECO:0000256" key="2">
    <source>
        <dbReference type="ARBA" id="ARBA00022490"/>
    </source>
</evidence>
<dbReference type="PANTHER" id="PTHR10683:SF40">
    <property type="entry name" value="FRUCTOSE-6-PHOSPHATE ALDOLASE 1-RELATED"/>
    <property type="match status" value="1"/>
</dbReference>
<reference evidence="4 5" key="1">
    <citation type="submission" date="2017-04" db="EMBL/GenBank/DDBJ databases">
        <title>Genomic insights into metabolism of Thermodesulfobium acidiphilum.</title>
        <authorList>
            <person name="Toshchakov S.V."/>
            <person name="Frolov E.N."/>
            <person name="Kublanov I.V."/>
            <person name="Samarov N.I."/>
            <person name="Novikov A."/>
            <person name="Lebedinsky A.V."/>
            <person name="Bonch-Osmolovskaya E.A."/>
            <person name="Chernyh N.A."/>
        </authorList>
    </citation>
    <scope>NUCLEOTIDE SEQUENCE [LARGE SCALE GENOMIC DNA]</scope>
    <source>
        <strain evidence="4 5">3127-1</strain>
    </source>
</reference>
<dbReference type="GO" id="GO:0005975">
    <property type="term" value="P:carbohydrate metabolic process"/>
    <property type="evidence" value="ECO:0007669"/>
    <property type="project" value="InterPro"/>
</dbReference>
<dbReference type="PROSITE" id="PS00958">
    <property type="entry name" value="TRANSALDOLASE_2"/>
    <property type="match status" value="1"/>
</dbReference>
<name>A0A2R4W115_THEAF</name>
<dbReference type="GO" id="GO:0016832">
    <property type="term" value="F:aldehyde-lyase activity"/>
    <property type="evidence" value="ECO:0007669"/>
    <property type="project" value="InterPro"/>
</dbReference>
<dbReference type="PANTHER" id="PTHR10683">
    <property type="entry name" value="TRANSALDOLASE"/>
    <property type="match status" value="1"/>
</dbReference>
<keyword evidence="2" id="KW-0963">Cytoplasm</keyword>
<dbReference type="AlphaFoldDB" id="A0A2R4W115"/>
<dbReference type="Proteomes" id="UP000244792">
    <property type="component" value="Chromosome"/>
</dbReference>
<proteinExistence type="predicted"/>